<dbReference type="NCBIfam" id="NF003974">
    <property type="entry name" value="PRK05467.1-3"/>
    <property type="match status" value="1"/>
</dbReference>
<feature type="domain" description="Fe2OG dioxygenase" evidence="8">
    <location>
        <begin position="77"/>
        <end position="175"/>
    </location>
</feature>
<evidence type="ECO:0000256" key="7">
    <source>
        <dbReference type="HAMAP-Rule" id="MF_00657"/>
    </source>
</evidence>
<dbReference type="Gene3D" id="2.60.120.620">
    <property type="entry name" value="q2cbj1_9rhob like domain"/>
    <property type="match status" value="1"/>
</dbReference>
<keyword evidence="2 7" id="KW-0479">Metal-binding</keyword>
<comment type="cofactor">
    <cofactor evidence="7">
        <name>Fe(2+)</name>
        <dbReference type="ChEBI" id="CHEBI:29033"/>
    </cofactor>
    <text evidence="7">Binds 1 Fe(2+) ion per subunit.</text>
</comment>
<keyword evidence="3 7" id="KW-0847">Vitamin C</keyword>
<dbReference type="InterPro" id="IPR006620">
    <property type="entry name" value="Pro_4_hyd_alph"/>
</dbReference>
<evidence type="ECO:0000259" key="8">
    <source>
        <dbReference type="PROSITE" id="PS51471"/>
    </source>
</evidence>
<evidence type="ECO:0000256" key="2">
    <source>
        <dbReference type="ARBA" id="ARBA00022723"/>
    </source>
</evidence>
<dbReference type="Pfam" id="PF18331">
    <property type="entry name" value="PKHD_C"/>
    <property type="match status" value="1"/>
</dbReference>
<keyword evidence="6 7" id="KW-0408">Iron</keyword>
<accession>A0A073CIY7</accession>
<organism evidence="9 10">
    <name type="scientific">Planktothrix agardhii (strain NIVA-CYA 126/8)</name>
    <dbReference type="NCBI Taxonomy" id="388467"/>
    <lineage>
        <taxon>Bacteria</taxon>
        <taxon>Bacillati</taxon>
        <taxon>Cyanobacteriota</taxon>
        <taxon>Cyanophyceae</taxon>
        <taxon>Oscillatoriophycideae</taxon>
        <taxon>Oscillatoriales</taxon>
        <taxon>Microcoleaceae</taxon>
        <taxon>Planktothrix</taxon>
    </lineage>
</organism>
<dbReference type="HAMAP" id="MF_00657">
    <property type="entry name" value="Hydroxyl_YbiX"/>
    <property type="match status" value="1"/>
</dbReference>
<protein>
    <submittedName>
        <fullName evidence="9">Fiu</fullName>
        <ecNumber evidence="9">1.14.11.-</ecNumber>
    </submittedName>
</protein>
<evidence type="ECO:0000256" key="1">
    <source>
        <dbReference type="ARBA" id="ARBA00001961"/>
    </source>
</evidence>
<dbReference type="eggNOG" id="COG3128">
    <property type="taxonomic scope" value="Bacteria"/>
</dbReference>
<dbReference type="InterPro" id="IPR023550">
    <property type="entry name" value="PKHD_hydroxylase"/>
</dbReference>
<evidence type="ECO:0000256" key="4">
    <source>
        <dbReference type="ARBA" id="ARBA00022964"/>
    </source>
</evidence>
<keyword evidence="10" id="KW-1185">Reference proteome</keyword>
<feature type="binding site" evidence="7">
    <location>
        <position position="166"/>
    </location>
    <ligand>
        <name>2-oxoglutarate</name>
        <dbReference type="ChEBI" id="CHEBI:16810"/>
    </ligand>
</feature>
<dbReference type="SMART" id="SM00702">
    <property type="entry name" value="P4Hc"/>
    <property type="match status" value="1"/>
</dbReference>
<dbReference type="PATRIC" id="fig|388467.6.peg.3260"/>
<reference evidence="9 10" key="1">
    <citation type="journal article" date="2014" name="Appl. Environ. Microbiol.">
        <title>Elucidation of insertion elements encoded on plasmids and in vitro construction of shuttle vectors from the toxic cyanobacterium Planktothrix.</title>
        <authorList>
            <person name="Christiansen G."/>
            <person name="Goesmann A."/>
            <person name="Kurmayer R."/>
        </authorList>
    </citation>
    <scope>NUCLEOTIDE SEQUENCE [LARGE SCALE GENOMIC DNA]</scope>
    <source>
        <strain evidence="9 10">NIVA-CYA 126/8</strain>
    </source>
</reference>
<keyword evidence="5 7" id="KW-0560">Oxidoreductase</keyword>
<dbReference type="InterPro" id="IPR044862">
    <property type="entry name" value="Pro_4_hyd_alph_FE2OG_OXY"/>
</dbReference>
<dbReference type="Proteomes" id="UP000027395">
    <property type="component" value="Chromosome"/>
</dbReference>
<dbReference type="GO" id="GO:0031418">
    <property type="term" value="F:L-ascorbic acid binding"/>
    <property type="evidence" value="ECO:0007669"/>
    <property type="project" value="UniProtKB-KW"/>
</dbReference>
<dbReference type="GO" id="GO:0006974">
    <property type="term" value="P:DNA damage response"/>
    <property type="evidence" value="ECO:0007669"/>
    <property type="project" value="TreeGrafter"/>
</dbReference>
<dbReference type="HOGENOM" id="CLU_106663_0_0_3"/>
<evidence type="ECO:0000313" key="10">
    <source>
        <dbReference type="Proteomes" id="UP000027395"/>
    </source>
</evidence>
<dbReference type="NCBIfam" id="NF003975">
    <property type="entry name" value="PRK05467.1-4"/>
    <property type="match status" value="1"/>
</dbReference>
<feature type="binding site" evidence="7">
    <location>
        <position position="98"/>
    </location>
    <ligand>
        <name>Fe cation</name>
        <dbReference type="ChEBI" id="CHEBI:24875"/>
    </ligand>
</feature>
<dbReference type="PANTHER" id="PTHR41536:SF1">
    <property type="entry name" value="PKHD-TYPE HYDROXYLASE YBIX"/>
    <property type="match status" value="1"/>
</dbReference>
<dbReference type="PROSITE" id="PS51471">
    <property type="entry name" value="FE2OG_OXY"/>
    <property type="match status" value="1"/>
</dbReference>
<proteinExistence type="inferred from homology"/>
<dbReference type="AlphaFoldDB" id="A0A073CIY7"/>
<evidence type="ECO:0000256" key="3">
    <source>
        <dbReference type="ARBA" id="ARBA00022896"/>
    </source>
</evidence>
<name>A0A073CIY7_PLAA1</name>
<dbReference type="EC" id="1.14.11.-" evidence="9"/>
<evidence type="ECO:0000313" key="9">
    <source>
        <dbReference type="EMBL" id="KEI68106.1"/>
    </source>
</evidence>
<gene>
    <name evidence="9" type="primary">fiu</name>
    <name evidence="9" type="ORF">A19Y_3313</name>
</gene>
<dbReference type="Gene3D" id="4.10.860.20">
    <property type="entry name" value="Rabenosyn, Rab binding domain"/>
    <property type="match status" value="1"/>
</dbReference>
<dbReference type="Pfam" id="PF13640">
    <property type="entry name" value="2OG-FeII_Oxy_3"/>
    <property type="match status" value="1"/>
</dbReference>
<dbReference type="GO" id="GO:0006879">
    <property type="term" value="P:intracellular iron ion homeostasis"/>
    <property type="evidence" value="ECO:0007669"/>
    <property type="project" value="TreeGrafter"/>
</dbReference>
<dbReference type="InterPro" id="IPR041097">
    <property type="entry name" value="PKHD_C"/>
</dbReference>
<evidence type="ECO:0000256" key="5">
    <source>
        <dbReference type="ARBA" id="ARBA00023002"/>
    </source>
</evidence>
<evidence type="ECO:0000256" key="6">
    <source>
        <dbReference type="ARBA" id="ARBA00023004"/>
    </source>
</evidence>
<feature type="binding site" evidence="7">
    <location>
        <position position="156"/>
    </location>
    <ligand>
        <name>Fe cation</name>
        <dbReference type="ChEBI" id="CHEBI:24875"/>
    </ligand>
</feature>
<dbReference type="STRING" id="388467.A19Y_3313"/>
<dbReference type="GO" id="GO:0016706">
    <property type="term" value="F:2-oxoglutarate-dependent dioxygenase activity"/>
    <property type="evidence" value="ECO:0007669"/>
    <property type="project" value="UniProtKB-UniRule"/>
</dbReference>
<dbReference type="InterPro" id="IPR005123">
    <property type="entry name" value="Oxoglu/Fe-dep_dioxygenase_dom"/>
</dbReference>
<dbReference type="RefSeq" id="WP_042155406.1">
    <property type="nucleotide sequence ID" value="NZ_CM002803.1"/>
</dbReference>
<keyword evidence="4 7" id="KW-0223">Dioxygenase</keyword>
<dbReference type="PANTHER" id="PTHR41536">
    <property type="entry name" value="PKHD-TYPE HYDROXYLASE YBIX"/>
    <property type="match status" value="1"/>
</dbReference>
<sequence>MIFCIADVLTPEELETTLTLLQQAEFIDGKTTAGRYVKSVKNNQQIKTDTEITSELRNIVLEALKRNELFQVAARPKIIRPIIFSRYDVGMYYGSHFDNAIMGDESISRTDVSLTLFLSDPNTYQGGELVIETSLGEQSFKLDAGSAIVYPSSTLHRVETVTEGTRWAAVTWIQSLIRDPSQREILFDLDTARRSIFQQYGKTIEFDLIAKSHANLLRKWADI</sequence>
<dbReference type="GO" id="GO:0005506">
    <property type="term" value="F:iron ion binding"/>
    <property type="evidence" value="ECO:0007669"/>
    <property type="project" value="UniProtKB-UniRule"/>
</dbReference>
<feature type="binding site" evidence="7">
    <location>
        <position position="96"/>
    </location>
    <ligand>
        <name>Fe cation</name>
        <dbReference type="ChEBI" id="CHEBI:24875"/>
    </ligand>
</feature>
<dbReference type="EMBL" id="CM002803">
    <property type="protein sequence ID" value="KEI68106.1"/>
    <property type="molecule type" value="Genomic_DNA"/>
</dbReference>
<comment type="cofactor">
    <cofactor evidence="1 7">
        <name>L-ascorbate</name>
        <dbReference type="ChEBI" id="CHEBI:38290"/>
    </cofactor>
</comment>
<dbReference type="GeneID" id="77288247"/>